<dbReference type="OrthoDB" id="199365at2"/>
<dbReference type="Pfam" id="PF09919">
    <property type="entry name" value="DUF2149"/>
    <property type="match status" value="1"/>
</dbReference>
<dbReference type="RefSeq" id="WP_120488687.1">
    <property type="nucleotide sequence ID" value="NZ_CP029149.1"/>
</dbReference>
<accession>A0A6P1QSK2</accession>
<dbReference type="InterPro" id="IPR018676">
    <property type="entry name" value="DUF2149"/>
</dbReference>
<dbReference type="KEGG" id="bcad:DBX24_01485"/>
<sequence>MSRKKRRVPAFRQEEDTDPLSVVVNLFDVAMVFAVALMVAMVMNMNMQEFFSGEDFTVVKNPGKDNMEIISKEGKKINKYTPSEDKTNKSNNRGKKVGVAYELENGEIIYVPE</sequence>
<dbReference type="AlphaFoldDB" id="A0A6P1QSK2"/>
<proteinExistence type="predicted"/>
<dbReference type="EMBL" id="CP029149">
    <property type="protein sequence ID" value="QHN64655.1"/>
    <property type="molecule type" value="Genomic_DNA"/>
</dbReference>
<evidence type="ECO:0000313" key="1">
    <source>
        <dbReference type="EMBL" id="QHN64655.1"/>
    </source>
</evidence>
<keyword evidence="2" id="KW-1185">Reference proteome</keyword>
<reference evidence="1 2" key="1">
    <citation type="submission" date="2018-04" db="EMBL/GenBank/DDBJ databases">
        <title>Characteristic and Complete Genome Sequencing of A Novel Member of Infective Endocarditis Causative Bacteria: Bergeyella cardium QL-PH.</title>
        <authorList>
            <person name="Pan H."/>
            <person name="Sun E."/>
            <person name="Zhang Y."/>
        </authorList>
    </citation>
    <scope>NUCLEOTIDE SEQUENCE [LARGE SCALE GENOMIC DNA]</scope>
    <source>
        <strain evidence="1 2">HPQL</strain>
    </source>
</reference>
<organism evidence="1 2">
    <name type="scientific">Bergeyella cardium</name>
    <dbReference type="NCBI Taxonomy" id="1585976"/>
    <lineage>
        <taxon>Bacteria</taxon>
        <taxon>Pseudomonadati</taxon>
        <taxon>Bacteroidota</taxon>
        <taxon>Flavobacteriia</taxon>
        <taxon>Flavobacteriales</taxon>
        <taxon>Weeksellaceae</taxon>
        <taxon>Bergeyella</taxon>
    </lineage>
</organism>
<dbReference type="Proteomes" id="UP000464318">
    <property type="component" value="Chromosome"/>
</dbReference>
<evidence type="ECO:0000313" key="2">
    <source>
        <dbReference type="Proteomes" id="UP000464318"/>
    </source>
</evidence>
<protein>
    <submittedName>
        <fullName evidence="1">DUF2149 domain-containing protein</fullName>
    </submittedName>
</protein>
<gene>
    <name evidence="1" type="ORF">DBX24_01485</name>
</gene>
<name>A0A6P1QSK2_9FLAO</name>